<keyword evidence="5 6" id="KW-0472">Membrane</keyword>
<comment type="subcellular location">
    <subcellularLocation>
        <location evidence="1">Membrane</location>
        <topology evidence="1">Multi-pass membrane protein</topology>
    </subcellularLocation>
</comment>
<sequence length="462" mass="52758">MKNEMKNEKPVLGYDKFLMMALLKEGPLDLGKLWEKSILFLSLIWYQQLPGKGQPLTERLFFDFLRLRSKLEDERVNKATHGVEGEMNKLIEKDWVKLNKDNKYELTDEGLNKAEEFEAHMKKEASRVDKELKPSTTARNTTFLDFFLALMKLSAGLVSGSMGLIADGTDATMDTISAFMVWLGIKYHREALSTLLVILGLFVASITVGSDSISHILQALNGTLNPIGLPYLVIGVEAVAILAAFFLFYYQRFVGKVNSNLTLISQSVDSKNHIFIGTSVIVGAIFAIYGIYYVDAIIGLFIAVGIFRDAVSLLRDVISARQGKEEDYSQFKMPLEECWEENKLIAFRNWILYVIWAEKLKTRHEIVSSLQRVFHPENYIPVLSELKATCSHDYDFEGKFETLIKPLKEHELLIEEIEEYDLTEKGGKHLEVFIHNFKYYDVHQSDDILLAMARDESIDYDA</sequence>
<dbReference type="HOGENOM" id="CLU_591369_0_0_2"/>
<feature type="transmembrane region" description="Helical" evidence="6">
    <location>
        <begin position="191"/>
        <end position="209"/>
    </location>
</feature>
<proteinExistence type="predicted"/>
<dbReference type="Proteomes" id="UP000009231">
    <property type="component" value="Chromosome"/>
</dbReference>
<dbReference type="PANTHER" id="PTHR43840:SF15">
    <property type="entry name" value="MITOCHONDRIAL METAL TRANSPORTER 1-RELATED"/>
    <property type="match status" value="1"/>
</dbReference>
<evidence type="ECO:0000256" key="6">
    <source>
        <dbReference type="SAM" id="Phobius"/>
    </source>
</evidence>
<feature type="domain" description="Cation efflux protein transmembrane" evidence="7">
    <location>
        <begin position="143"/>
        <end position="319"/>
    </location>
</feature>
<dbReference type="GO" id="GO:0008324">
    <property type="term" value="F:monoatomic cation transmembrane transporter activity"/>
    <property type="evidence" value="ECO:0007669"/>
    <property type="project" value="InterPro"/>
</dbReference>
<dbReference type="KEGG" id="mew:MSWAN_0420"/>
<dbReference type="Gene3D" id="1.20.1510.10">
    <property type="entry name" value="Cation efflux protein transmembrane domain"/>
    <property type="match status" value="1"/>
</dbReference>
<gene>
    <name evidence="8" type="ordered locus">MSWAN_0420</name>
</gene>
<evidence type="ECO:0000256" key="1">
    <source>
        <dbReference type="ARBA" id="ARBA00004141"/>
    </source>
</evidence>
<dbReference type="AlphaFoldDB" id="F6D440"/>
<keyword evidence="2" id="KW-0813">Transport</keyword>
<dbReference type="InterPro" id="IPR058533">
    <property type="entry name" value="Cation_efflux_TM"/>
</dbReference>
<evidence type="ECO:0000313" key="8">
    <source>
        <dbReference type="EMBL" id="AEG17462.1"/>
    </source>
</evidence>
<evidence type="ECO:0000256" key="2">
    <source>
        <dbReference type="ARBA" id="ARBA00022448"/>
    </source>
</evidence>
<dbReference type="PANTHER" id="PTHR43840">
    <property type="entry name" value="MITOCHONDRIAL METAL TRANSPORTER 1-RELATED"/>
    <property type="match status" value="1"/>
</dbReference>
<dbReference type="STRING" id="868131.MSWAN_0420"/>
<accession>F6D440</accession>
<evidence type="ECO:0000256" key="4">
    <source>
        <dbReference type="ARBA" id="ARBA00022989"/>
    </source>
</evidence>
<reference evidence="8 9" key="1">
    <citation type="journal article" date="2014" name="Int. J. Syst. Evol. Microbiol.">
        <title>Methanobacterium paludis sp. nov. and a novel strain of Methanobacterium lacus isolated from northern peatlands.</title>
        <authorList>
            <person name="Cadillo-Quiroz H."/>
            <person name="Brauer S.L."/>
            <person name="Goodson N."/>
            <person name="Yavitt J.B."/>
            <person name="Zinder S.H."/>
        </authorList>
    </citation>
    <scope>NUCLEOTIDE SEQUENCE [LARGE SCALE GENOMIC DNA]</scope>
    <source>
        <strain evidence="9">DSM 25820 / JCM 18151 / SWAN1</strain>
    </source>
</reference>
<evidence type="ECO:0000313" key="9">
    <source>
        <dbReference type="Proteomes" id="UP000009231"/>
    </source>
</evidence>
<feature type="transmembrane region" description="Helical" evidence="6">
    <location>
        <begin position="272"/>
        <end position="291"/>
    </location>
</feature>
<dbReference type="SUPFAM" id="SSF161111">
    <property type="entry name" value="Cation efflux protein transmembrane domain-like"/>
    <property type="match status" value="1"/>
</dbReference>
<dbReference type="InterPro" id="IPR050291">
    <property type="entry name" value="CDF_Transporter"/>
</dbReference>
<dbReference type="GeneID" id="10667904"/>
<keyword evidence="4 6" id="KW-1133">Transmembrane helix</keyword>
<feature type="transmembrane region" description="Helical" evidence="6">
    <location>
        <begin position="229"/>
        <end position="251"/>
    </location>
</feature>
<evidence type="ECO:0000256" key="3">
    <source>
        <dbReference type="ARBA" id="ARBA00022692"/>
    </source>
</evidence>
<evidence type="ECO:0000259" key="7">
    <source>
        <dbReference type="Pfam" id="PF01545"/>
    </source>
</evidence>
<dbReference type="GO" id="GO:0016020">
    <property type="term" value="C:membrane"/>
    <property type="evidence" value="ECO:0007669"/>
    <property type="project" value="UniProtKB-SubCell"/>
</dbReference>
<dbReference type="EMBL" id="CP002772">
    <property type="protein sequence ID" value="AEG17462.1"/>
    <property type="molecule type" value="Genomic_DNA"/>
</dbReference>
<dbReference type="InterPro" id="IPR027469">
    <property type="entry name" value="Cation_efflux_TMD_sf"/>
</dbReference>
<name>F6D440_METPW</name>
<evidence type="ECO:0000256" key="5">
    <source>
        <dbReference type="ARBA" id="ARBA00023136"/>
    </source>
</evidence>
<protein>
    <submittedName>
        <fullName evidence="8">Cation diffusion facilitator family transporter</fullName>
    </submittedName>
</protein>
<dbReference type="eggNOG" id="arCOG01475">
    <property type="taxonomic scope" value="Archaea"/>
</dbReference>
<dbReference type="Pfam" id="PF01545">
    <property type="entry name" value="Cation_efflux"/>
    <property type="match status" value="1"/>
</dbReference>
<organism evidence="8 9">
    <name type="scientific">Methanobacterium paludis (strain DSM 25820 / JCM 18151 / SWAN1)</name>
    <dbReference type="NCBI Taxonomy" id="868131"/>
    <lineage>
        <taxon>Archaea</taxon>
        <taxon>Methanobacteriati</taxon>
        <taxon>Methanobacteriota</taxon>
        <taxon>Methanomada group</taxon>
        <taxon>Methanobacteria</taxon>
        <taxon>Methanobacteriales</taxon>
        <taxon>Methanobacteriaceae</taxon>
        <taxon>Methanobacterium</taxon>
    </lineage>
</organism>
<dbReference type="RefSeq" id="WP_013824964.1">
    <property type="nucleotide sequence ID" value="NC_015574.1"/>
</dbReference>
<keyword evidence="3 6" id="KW-0812">Transmembrane</keyword>
<keyword evidence="9" id="KW-1185">Reference proteome</keyword>